<organism evidence="1 2">
    <name type="scientific">Microbotryum silenes-dioicae</name>
    <dbReference type="NCBI Taxonomy" id="796604"/>
    <lineage>
        <taxon>Eukaryota</taxon>
        <taxon>Fungi</taxon>
        <taxon>Dikarya</taxon>
        <taxon>Basidiomycota</taxon>
        <taxon>Pucciniomycotina</taxon>
        <taxon>Microbotryomycetes</taxon>
        <taxon>Microbotryales</taxon>
        <taxon>Microbotryaceae</taxon>
        <taxon>Microbotryum</taxon>
    </lineage>
</organism>
<dbReference type="Proteomes" id="UP000249464">
    <property type="component" value="Unassembled WGS sequence"/>
</dbReference>
<sequence length="41" mass="4430">MAGINRTISALARPNAFPLQRRNESGELQICGRNLGFVGSN</sequence>
<accession>A0A2X0LRX8</accession>
<protein>
    <submittedName>
        <fullName evidence="1">BQ5605_C013g07385 protein</fullName>
    </submittedName>
</protein>
<name>A0A2X0LRX8_9BASI</name>
<evidence type="ECO:0000313" key="2">
    <source>
        <dbReference type="Proteomes" id="UP000249464"/>
    </source>
</evidence>
<dbReference type="EMBL" id="FQNC01000013">
    <property type="protein sequence ID" value="SGY15499.1"/>
    <property type="molecule type" value="Genomic_DNA"/>
</dbReference>
<reference evidence="1 2" key="1">
    <citation type="submission" date="2016-11" db="EMBL/GenBank/DDBJ databases">
        <authorList>
            <person name="Jaros S."/>
            <person name="Januszkiewicz K."/>
            <person name="Wedrychowicz H."/>
        </authorList>
    </citation>
    <scope>NUCLEOTIDE SEQUENCE [LARGE SCALE GENOMIC DNA]</scope>
</reference>
<gene>
    <name evidence="1" type="primary">BQ5605_C013g07385</name>
    <name evidence="1" type="ORF">BQ5605_C013G07385</name>
</gene>
<proteinExistence type="predicted"/>
<keyword evidence="2" id="KW-1185">Reference proteome</keyword>
<dbReference type="AlphaFoldDB" id="A0A2X0LRX8"/>
<evidence type="ECO:0000313" key="1">
    <source>
        <dbReference type="EMBL" id="SGY15499.1"/>
    </source>
</evidence>